<feature type="region of interest" description="Disordered" evidence="2">
    <location>
        <begin position="83"/>
        <end position="128"/>
    </location>
</feature>
<feature type="compositionally biased region" description="Polar residues" evidence="2">
    <location>
        <begin position="83"/>
        <end position="95"/>
    </location>
</feature>
<evidence type="ECO:0000256" key="1">
    <source>
        <dbReference type="ARBA" id="ARBA00006315"/>
    </source>
</evidence>
<dbReference type="Gene3D" id="3.40.830.10">
    <property type="entry name" value="LigB-like"/>
    <property type="match status" value="1"/>
</dbReference>
<comment type="caution">
    <text evidence="3">The sequence shown here is derived from an EMBL/GenBank/DDBJ whole genome shotgun (WGS) entry which is preliminary data.</text>
</comment>
<dbReference type="PANTHER" id="PTHR11060:SF0">
    <property type="entry name" value="PROTEIN MEMO1"/>
    <property type="match status" value="1"/>
</dbReference>
<proteinExistence type="inferred from homology"/>
<protein>
    <recommendedName>
        <fullName evidence="5">Protein MEMO1</fullName>
    </recommendedName>
</protein>
<feature type="compositionally biased region" description="Low complexity" evidence="2">
    <location>
        <begin position="168"/>
        <end position="178"/>
    </location>
</feature>
<evidence type="ECO:0000313" key="3">
    <source>
        <dbReference type="EMBL" id="KAK2596826.1"/>
    </source>
</evidence>
<dbReference type="InterPro" id="IPR002737">
    <property type="entry name" value="MEMO1_fam"/>
</dbReference>
<sequence>MSPRTNARASRSVKMLLKRKRSDDQLSPFASSSPLRINTAAGNVATMDTDLDVDMDMDMDVDTDMDRNMNVDIDSPLSAMTIRSPSRSCTPSHLPSRTFKRLRNGRPSDHEVHRKSADGGAASPSHGPFLSWGMFPDSLLRHVRASTENTLQMLYRAQQRAHQPQHVLSPPTTTSPAALPSPPTASLQPHSPPAPAQNQRSLHSFWNIPSKPQPPPPLGILSPAPAPSVDAIVDRPTSCDDCGVDLGGEEAAVDDGYGFETYISSCSLCCKAVCFSCSVSNLGEQRRCLVCAGKQDTGKRWVGGAGLASEPIISHQHTPSAMPQQGTRDATHAGSWYEGRPDVLSRQLDGFLEKVPATVDGKQLPIPKSRVIIAPHAGYSYSGPCAAWAYKSLDLSSAKRIFVLGPSHTYYLKGCALTTFASYETPFGNLAVDTEVVEALRETGKFSDIPASSDEDEHSLEMHLPYIWKRLEQTHGDASPDGFPPIVPILIGDNNGAKEKEFGQLLAKYLQDPSNAFVVSSDFCHWGPRFSYTAYVPSADRIDQLRVLSRRAADTETPIHEGIKILDELAMEAVASGKHDSFVENLTITKNTVCGRHPIGVTMAALEAVGAGPFRLLRYERSSLVERLEDSSVSYASFYAVA</sequence>
<evidence type="ECO:0000256" key="2">
    <source>
        <dbReference type="SAM" id="MobiDB-lite"/>
    </source>
</evidence>
<evidence type="ECO:0008006" key="5">
    <source>
        <dbReference type="Google" id="ProtNLM"/>
    </source>
</evidence>
<dbReference type="Pfam" id="PF01875">
    <property type="entry name" value="Memo"/>
    <property type="match status" value="1"/>
</dbReference>
<reference evidence="3" key="1">
    <citation type="submission" date="2023-06" db="EMBL/GenBank/DDBJ databases">
        <authorList>
            <person name="Noh H."/>
        </authorList>
    </citation>
    <scope>NUCLEOTIDE SEQUENCE</scope>
    <source>
        <strain evidence="3">DUCC20226</strain>
    </source>
</reference>
<feature type="compositionally biased region" description="Basic and acidic residues" evidence="2">
    <location>
        <begin position="106"/>
        <end position="117"/>
    </location>
</feature>
<gene>
    <name evidence="3" type="ORF">N8I77_012719</name>
</gene>
<dbReference type="PANTHER" id="PTHR11060">
    <property type="entry name" value="PROTEIN MEMO1"/>
    <property type="match status" value="1"/>
</dbReference>
<dbReference type="AlphaFoldDB" id="A0AAD9VYZ6"/>
<comment type="similarity">
    <text evidence="1">Belongs to the MEMO1 family.</text>
</comment>
<dbReference type="NCBIfam" id="TIGR04336">
    <property type="entry name" value="AmmeMemoSam_B"/>
    <property type="match status" value="1"/>
</dbReference>
<dbReference type="EMBL" id="JAUJFL010000010">
    <property type="protein sequence ID" value="KAK2596826.1"/>
    <property type="molecule type" value="Genomic_DNA"/>
</dbReference>
<dbReference type="Proteomes" id="UP001265746">
    <property type="component" value="Unassembled WGS sequence"/>
</dbReference>
<dbReference type="HAMAP" id="MF_00055">
    <property type="entry name" value="MEMO1"/>
    <property type="match status" value="1"/>
</dbReference>
<organism evidence="3 4">
    <name type="scientific">Phomopsis amygdali</name>
    <name type="common">Fusicoccum amygdali</name>
    <dbReference type="NCBI Taxonomy" id="1214568"/>
    <lineage>
        <taxon>Eukaryota</taxon>
        <taxon>Fungi</taxon>
        <taxon>Dikarya</taxon>
        <taxon>Ascomycota</taxon>
        <taxon>Pezizomycotina</taxon>
        <taxon>Sordariomycetes</taxon>
        <taxon>Sordariomycetidae</taxon>
        <taxon>Diaporthales</taxon>
        <taxon>Diaporthaceae</taxon>
        <taxon>Diaporthe</taxon>
    </lineage>
</organism>
<name>A0AAD9VYZ6_PHOAM</name>
<evidence type="ECO:0000313" key="4">
    <source>
        <dbReference type="Proteomes" id="UP001265746"/>
    </source>
</evidence>
<dbReference type="CDD" id="cd07361">
    <property type="entry name" value="MEMO_like"/>
    <property type="match status" value="1"/>
</dbReference>
<feature type="region of interest" description="Disordered" evidence="2">
    <location>
        <begin position="158"/>
        <end position="199"/>
    </location>
</feature>
<accession>A0AAD9VYZ6</accession>
<keyword evidence="4" id="KW-1185">Reference proteome</keyword>